<name>A0A8K0G6L3_IGNLU</name>
<dbReference type="GO" id="GO:0051707">
    <property type="term" value="P:response to other organism"/>
    <property type="evidence" value="ECO:0007669"/>
    <property type="project" value="UniProtKB-ARBA"/>
</dbReference>
<keyword evidence="3" id="KW-1185">Reference proteome</keyword>
<dbReference type="Gene3D" id="3.30.30.10">
    <property type="entry name" value="Knottin, scorpion toxin-like"/>
    <property type="match status" value="1"/>
</dbReference>
<accession>A0A8K0G6L3</accession>
<sequence>MNTKIIIVCTLLVLSCLLMVNAVPAAADGQITEERGGRYARQSCGGFGCSRSCRGRGYKGGWCIGGICSCF</sequence>
<dbReference type="EMBL" id="VTPC01007895">
    <property type="protein sequence ID" value="KAF2893550.1"/>
    <property type="molecule type" value="Genomic_DNA"/>
</dbReference>
<comment type="caution">
    <text evidence="2">The sequence shown here is derived from an EMBL/GenBank/DDBJ whole genome shotgun (WGS) entry which is preliminary data.</text>
</comment>
<dbReference type="Proteomes" id="UP000801492">
    <property type="component" value="Unassembled WGS sequence"/>
</dbReference>
<dbReference type="PROSITE" id="PS51257">
    <property type="entry name" value="PROKAR_LIPOPROTEIN"/>
    <property type="match status" value="1"/>
</dbReference>
<organism evidence="2 3">
    <name type="scientific">Ignelater luminosus</name>
    <name type="common">Cucubano</name>
    <name type="synonym">Pyrophorus luminosus</name>
    <dbReference type="NCBI Taxonomy" id="2038154"/>
    <lineage>
        <taxon>Eukaryota</taxon>
        <taxon>Metazoa</taxon>
        <taxon>Ecdysozoa</taxon>
        <taxon>Arthropoda</taxon>
        <taxon>Hexapoda</taxon>
        <taxon>Insecta</taxon>
        <taxon>Pterygota</taxon>
        <taxon>Neoptera</taxon>
        <taxon>Endopterygota</taxon>
        <taxon>Coleoptera</taxon>
        <taxon>Polyphaga</taxon>
        <taxon>Elateriformia</taxon>
        <taxon>Elateroidea</taxon>
        <taxon>Elateridae</taxon>
        <taxon>Agrypninae</taxon>
        <taxon>Pyrophorini</taxon>
        <taxon>Ignelater</taxon>
    </lineage>
</organism>
<protein>
    <submittedName>
        <fullName evidence="2">Uncharacterized protein</fullName>
    </submittedName>
</protein>
<evidence type="ECO:0000313" key="3">
    <source>
        <dbReference type="Proteomes" id="UP000801492"/>
    </source>
</evidence>
<proteinExistence type="predicted"/>
<evidence type="ECO:0000313" key="2">
    <source>
        <dbReference type="EMBL" id="KAF2893550.1"/>
    </source>
</evidence>
<evidence type="ECO:0000256" key="1">
    <source>
        <dbReference type="SAM" id="SignalP"/>
    </source>
</evidence>
<gene>
    <name evidence="2" type="ORF">ILUMI_12624</name>
</gene>
<dbReference type="AlphaFoldDB" id="A0A8K0G6L3"/>
<feature type="signal peptide" evidence="1">
    <location>
        <begin position="1"/>
        <end position="22"/>
    </location>
</feature>
<keyword evidence="1" id="KW-0732">Signal</keyword>
<dbReference type="InterPro" id="IPR036574">
    <property type="entry name" value="Scorpion_toxin-like_sf"/>
</dbReference>
<reference evidence="2" key="1">
    <citation type="submission" date="2019-08" db="EMBL/GenBank/DDBJ databases">
        <title>The genome of the North American firefly Photinus pyralis.</title>
        <authorList>
            <consortium name="Photinus pyralis genome working group"/>
            <person name="Fallon T.R."/>
            <person name="Sander Lower S.E."/>
            <person name="Weng J.-K."/>
        </authorList>
    </citation>
    <scope>NUCLEOTIDE SEQUENCE</scope>
    <source>
        <strain evidence="2">TRF0915ILg1</strain>
        <tissue evidence="2">Whole body</tissue>
    </source>
</reference>
<feature type="chain" id="PRO_5035451730" evidence="1">
    <location>
        <begin position="23"/>
        <end position="71"/>
    </location>
</feature>